<reference evidence="3" key="1">
    <citation type="submission" date="2017-02" db="UniProtKB">
        <authorList>
            <consortium name="WormBaseParasite"/>
        </authorList>
    </citation>
    <scope>IDENTIFICATION</scope>
</reference>
<proteinExistence type="predicted"/>
<evidence type="ECO:0000313" key="1">
    <source>
        <dbReference type="EMBL" id="VDL87465.1"/>
    </source>
</evidence>
<dbReference type="AlphaFoldDB" id="A0A0N4YZ79"/>
<name>A0A0N4YZ79_NIPBR</name>
<organism evidence="3">
    <name type="scientific">Nippostrongylus brasiliensis</name>
    <name type="common">Rat hookworm</name>
    <dbReference type="NCBI Taxonomy" id="27835"/>
    <lineage>
        <taxon>Eukaryota</taxon>
        <taxon>Metazoa</taxon>
        <taxon>Ecdysozoa</taxon>
        <taxon>Nematoda</taxon>
        <taxon>Chromadorea</taxon>
        <taxon>Rhabditida</taxon>
        <taxon>Rhabditina</taxon>
        <taxon>Rhabditomorpha</taxon>
        <taxon>Strongyloidea</taxon>
        <taxon>Heligmosomidae</taxon>
        <taxon>Nippostrongylus</taxon>
    </lineage>
</organism>
<accession>A0A0N4YZ79</accession>
<dbReference type="Proteomes" id="UP000271162">
    <property type="component" value="Unassembled WGS sequence"/>
</dbReference>
<protein>
    <submittedName>
        <fullName evidence="3">Histidine kinase</fullName>
    </submittedName>
</protein>
<dbReference type="EMBL" id="UYSL01028330">
    <property type="protein sequence ID" value="VDL87465.1"/>
    <property type="molecule type" value="Genomic_DNA"/>
</dbReference>
<reference evidence="1 2" key="2">
    <citation type="submission" date="2018-11" db="EMBL/GenBank/DDBJ databases">
        <authorList>
            <consortium name="Pathogen Informatics"/>
        </authorList>
    </citation>
    <scope>NUCLEOTIDE SEQUENCE [LARGE SCALE GENOMIC DNA]</scope>
</reference>
<gene>
    <name evidence="1" type="ORF">NBR_LOCUS22552</name>
</gene>
<evidence type="ECO:0000313" key="2">
    <source>
        <dbReference type="Proteomes" id="UP000271162"/>
    </source>
</evidence>
<evidence type="ECO:0000313" key="3">
    <source>
        <dbReference type="WBParaSite" id="NBR_0002255101-mRNA-1"/>
    </source>
</evidence>
<keyword evidence="2" id="KW-1185">Reference proteome</keyword>
<sequence length="57" mass="6148">MSFSADIQAALEDLDRCDVSTILHAILPKLDSIDAALKTLLERSAPRSSCALCTVEE</sequence>
<dbReference type="WBParaSite" id="NBR_0002255101-mRNA-1">
    <property type="protein sequence ID" value="NBR_0002255101-mRNA-1"/>
    <property type="gene ID" value="NBR_0002255101"/>
</dbReference>